<evidence type="ECO:0000256" key="1">
    <source>
        <dbReference type="SAM" id="MobiDB-lite"/>
    </source>
</evidence>
<proteinExistence type="predicted"/>
<comment type="caution">
    <text evidence="3">The sequence shown here is derived from an EMBL/GenBank/DDBJ whole genome shotgun (WGS) entry which is preliminary data.</text>
</comment>
<dbReference type="AlphaFoldDB" id="A0AAD7S772"/>
<feature type="region of interest" description="Disordered" evidence="1">
    <location>
        <begin position="78"/>
        <end position="104"/>
    </location>
</feature>
<keyword evidence="2" id="KW-1133">Transmembrane helix</keyword>
<sequence>MAPPCTLLLPHGASVLHFLFYFIFYICFRFFPNLVANCTLYLFRLTLPTRVRRLTTRGKPILRGQRPPLFLRNRTCPAHPRSGDSLSVLLGGPEPALPPPGADSQMPPPLELTTRAGLVSVLTYRTLHPCSFVLPDD</sequence>
<keyword evidence="2" id="KW-0812">Transmembrane</keyword>
<evidence type="ECO:0000256" key="2">
    <source>
        <dbReference type="SAM" id="Phobius"/>
    </source>
</evidence>
<protein>
    <submittedName>
        <fullName evidence="3">Uncharacterized protein</fullName>
    </submittedName>
</protein>
<evidence type="ECO:0000313" key="4">
    <source>
        <dbReference type="Proteomes" id="UP001221898"/>
    </source>
</evidence>
<organism evidence="3 4">
    <name type="scientific">Aldrovandia affinis</name>
    <dbReference type="NCBI Taxonomy" id="143900"/>
    <lineage>
        <taxon>Eukaryota</taxon>
        <taxon>Metazoa</taxon>
        <taxon>Chordata</taxon>
        <taxon>Craniata</taxon>
        <taxon>Vertebrata</taxon>
        <taxon>Euteleostomi</taxon>
        <taxon>Actinopterygii</taxon>
        <taxon>Neopterygii</taxon>
        <taxon>Teleostei</taxon>
        <taxon>Notacanthiformes</taxon>
        <taxon>Halosauridae</taxon>
        <taxon>Aldrovandia</taxon>
    </lineage>
</organism>
<accession>A0AAD7S772</accession>
<name>A0AAD7S772_9TELE</name>
<gene>
    <name evidence="3" type="ORF">AAFF_G00440690</name>
</gene>
<dbReference type="EMBL" id="JAINUG010000099">
    <property type="protein sequence ID" value="KAJ8397235.1"/>
    <property type="molecule type" value="Genomic_DNA"/>
</dbReference>
<keyword evidence="4" id="KW-1185">Reference proteome</keyword>
<feature type="transmembrane region" description="Helical" evidence="2">
    <location>
        <begin position="18"/>
        <end position="43"/>
    </location>
</feature>
<evidence type="ECO:0000313" key="3">
    <source>
        <dbReference type="EMBL" id="KAJ8397235.1"/>
    </source>
</evidence>
<feature type="compositionally biased region" description="Pro residues" evidence="1">
    <location>
        <begin position="95"/>
        <end position="104"/>
    </location>
</feature>
<dbReference type="Proteomes" id="UP001221898">
    <property type="component" value="Unassembled WGS sequence"/>
</dbReference>
<reference evidence="3" key="1">
    <citation type="journal article" date="2023" name="Science">
        <title>Genome structures resolve the early diversification of teleost fishes.</title>
        <authorList>
            <person name="Parey E."/>
            <person name="Louis A."/>
            <person name="Montfort J."/>
            <person name="Bouchez O."/>
            <person name="Roques C."/>
            <person name="Iampietro C."/>
            <person name="Lluch J."/>
            <person name="Castinel A."/>
            <person name="Donnadieu C."/>
            <person name="Desvignes T."/>
            <person name="Floi Bucao C."/>
            <person name="Jouanno E."/>
            <person name="Wen M."/>
            <person name="Mejri S."/>
            <person name="Dirks R."/>
            <person name="Jansen H."/>
            <person name="Henkel C."/>
            <person name="Chen W.J."/>
            <person name="Zahm M."/>
            <person name="Cabau C."/>
            <person name="Klopp C."/>
            <person name="Thompson A.W."/>
            <person name="Robinson-Rechavi M."/>
            <person name="Braasch I."/>
            <person name="Lecointre G."/>
            <person name="Bobe J."/>
            <person name="Postlethwait J.H."/>
            <person name="Berthelot C."/>
            <person name="Roest Crollius H."/>
            <person name="Guiguen Y."/>
        </authorList>
    </citation>
    <scope>NUCLEOTIDE SEQUENCE</scope>
    <source>
        <strain evidence="3">NC1722</strain>
    </source>
</reference>
<keyword evidence="2" id="KW-0472">Membrane</keyword>